<dbReference type="AlphaFoldDB" id="A0A8X6MP57"/>
<name>A0A8X6MP57_NEPPI</name>
<comment type="caution">
    <text evidence="2">The sequence shown here is derived from an EMBL/GenBank/DDBJ whole genome shotgun (WGS) entry which is preliminary data.</text>
</comment>
<evidence type="ECO:0000313" key="3">
    <source>
        <dbReference type="Proteomes" id="UP000887013"/>
    </source>
</evidence>
<feature type="region of interest" description="Disordered" evidence="1">
    <location>
        <begin position="1"/>
        <end position="36"/>
    </location>
</feature>
<evidence type="ECO:0000256" key="1">
    <source>
        <dbReference type="SAM" id="MobiDB-lite"/>
    </source>
</evidence>
<protein>
    <submittedName>
        <fullName evidence="2">Uncharacterized protein</fullName>
    </submittedName>
</protein>
<gene>
    <name evidence="2" type="ORF">NPIL_331551</name>
</gene>
<accession>A0A8X6MP57</accession>
<feature type="region of interest" description="Disordered" evidence="1">
    <location>
        <begin position="158"/>
        <end position="180"/>
    </location>
</feature>
<proteinExistence type="predicted"/>
<dbReference type="Proteomes" id="UP000887013">
    <property type="component" value="Unassembled WGS sequence"/>
</dbReference>
<sequence length="180" mass="20007">MPAKYFIQDGASSEAPPTYFPIGRDSPHPGSPPPLPTVPASYWETRSTTAVALALPHRACEVPKGTNHAVTIPHWPAGPREGAYTSRNQPHNASSPLGRRVHDRFRPVENTKAVPNLHVVTRTRSTRWRQNTPPFFPPSLAHQRKILPPFGRQVYDRPRPFVGRQQPCLSPPSITLPLEG</sequence>
<keyword evidence="3" id="KW-1185">Reference proteome</keyword>
<evidence type="ECO:0000313" key="2">
    <source>
        <dbReference type="EMBL" id="GFS70649.1"/>
    </source>
</evidence>
<reference evidence="2" key="1">
    <citation type="submission" date="2020-08" db="EMBL/GenBank/DDBJ databases">
        <title>Multicomponent nature underlies the extraordinary mechanical properties of spider dragline silk.</title>
        <authorList>
            <person name="Kono N."/>
            <person name="Nakamura H."/>
            <person name="Mori M."/>
            <person name="Yoshida Y."/>
            <person name="Ohtoshi R."/>
            <person name="Malay A.D."/>
            <person name="Moran D.A.P."/>
            <person name="Tomita M."/>
            <person name="Numata K."/>
            <person name="Arakawa K."/>
        </authorList>
    </citation>
    <scope>NUCLEOTIDE SEQUENCE</scope>
</reference>
<organism evidence="2 3">
    <name type="scientific">Nephila pilipes</name>
    <name type="common">Giant wood spider</name>
    <name type="synonym">Nephila maculata</name>
    <dbReference type="NCBI Taxonomy" id="299642"/>
    <lineage>
        <taxon>Eukaryota</taxon>
        <taxon>Metazoa</taxon>
        <taxon>Ecdysozoa</taxon>
        <taxon>Arthropoda</taxon>
        <taxon>Chelicerata</taxon>
        <taxon>Arachnida</taxon>
        <taxon>Araneae</taxon>
        <taxon>Araneomorphae</taxon>
        <taxon>Entelegynae</taxon>
        <taxon>Araneoidea</taxon>
        <taxon>Nephilidae</taxon>
        <taxon>Nephila</taxon>
    </lineage>
</organism>
<dbReference type="EMBL" id="BMAW01000785">
    <property type="protein sequence ID" value="GFS70649.1"/>
    <property type="molecule type" value="Genomic_DNA"/>
</dbReference>